<accession>A0A223SA43</accession>
<evidence type="ECO:0000313" key="5">
    <source>
        <dbReference type="Proteomes" id="UP000215005"/>
    </source>
</evidence>
<feature type="region of interest" description="Disordered" evidence="1">
    <location>
        <begin position="1"/>
        <end position="27"/>
    </location>
</feature>
<dbReference type="SMART" id="SM00327">
    <property type="entry name" value="VWA"/>
    <property type="match status" value="1"/>
</dbReference>
<dbReference type="Pfam" id="PF13531">
    <property type="entry name" value="SBP_bac_11"/>
    <property type="match status" value="1"/>
</dbReference>
<evidence type="ECO:0000313" key="4">
    <source>
        <dbReference type="EMBL" id="ASU85010.1"/>
    </source>
</evidence>
<dbReference type="EMBL" id="CP022753">
    <property type="protein sequence ID" value="ASU85010.1"/>
    <property type="molecule type" value="Genomic_DNA"/>
</dbReference>
<dbReference type="OrthoDB" id="5621159at2"/>
<organism evidence="4 5">
    <name type="scientific">Nocardiopsis gilva YIM 90087</name>
    <dbReference type="NCBI Taxonomy" id="1235441"/>
    <lineage>
        <taxon>Bacteria</taxon>
        <taxon>Bacillati</taxon>
        <taxon>Actinomycetota</taxon>
        <taxon>Actinomycetes</taxon>
        <taxon>Streptosporangiales</taxon>
        <taxon>Nocardiopsidaceae</taxon>
        <taxon>Nocardiopsis</taxon>
    </lineage>
</organism>
<feature type="domain" description="VWFA" evidence="3">
    <location>
        <begin position="379"/>
        <end position="580"/>
    </location>
</feature>
<evidence type="ECO:0000256" key="1">
    <source>
        <dbReference type="SAM" id="MobiDB-lite"/>
    </source>
</evidence>
<name>A0A223SA43_9ACTN</name>
<dbReference type="PROSITE" id="PS50234">
    <property type="entry name" value="VWFA"/>
    <property type="match status" value="1"/>
</dbReference>
<keyword evidence="2" id="KW-0812">Transmembrane</keyword>
<keyword evidence="5" id="KW-1185">Reference proteome</keyword>
<protein>
    <recommendedName>
        <fullName evidence="3">VWFA domain-containing protein</fullName>
    </recommendedName>
</protein>
<dbReference type="SUPFAM" id="SSF53850">
    <property type="entry name" value="Periplasmic binding protein-like II"/>
    <property type="match status" value="1"/>
</dbReference>
<reference evidence="4 5" key="1">
    <citation type="submission" date="2017-08" db="EMBL/GenBank/DDBJ databases">
        <title>The complete genome sequence of Nocardiopsis gilva YIM 90087.</title>
        <authorList>
            <person name="Yin M."/>
            <person name="Tang S."/>
        </authorList>
    </citation>
    <scope>NUCLEOTIDE SEQUENCE [LARGE SCALE GENOMIC DNA]</scope>
    <source>
        <strain evidence="4 5">YIM 90087</strain>
    </source>
</reference>
<keyword evidence="2" id="KW-0472">Membrane</keyword>
<dbReference type="RefSeq" id="WP_017619776.1">
    <property type="nucleotide sequence ID" value="NZ_ANBG01000266.1"/>
</dbReference>
<feature type="region of interest" description="Disordered" evidence="1">
    <location>
        <begin position="448"/>
        <end position="468"/>
    </location>
</feature>
<keyword evidence="2" id="KW-1133">Transmembrane helix</keyword>
<dbReference type="Proteomes" id="UP000215005">
    <property type="component" value="Chromosome"/>
</dbReference>
<sequence length="590" mass="62984">MGRHRENYAGDEGRPARREQSRTRRRRGRGGAFVALAAAFAIILGLGITGWYTVNNQDGCGGKDIPLSVVASPELAPALDRVTSEFNDAKHGVDGRCVRVEVRGEDSANVAYGITGAGPTLGDTDSDVWIPDSRLWHNIVENHNGGAALTDTGTSVAYSPLVLAQPAAAAKKSDEEPSWDALVPTAAPTGGTSTNAVRVVDPIRSASGMATLALISDAIGGEEKDQPQLVAALQTLQRGVTPDEKAAFGVLSQNSDTPPLMVLSEQAAWRYNADHPDAPAHVTYPEGGTYTLDYPYIVRAEDPILSRAAETFRAALSGKSVQKAMLAEGFRTAEGTADPDVLTSENGFQKKAPESLPDPSSGTVEQLGKAWNQLKLDTRLLTIVDISGSMLETVPGTDKNRMQVTTASAIQGLEMFPPESELGLWEFSTALNNELDYRELTPVRELSAKGDGGTHKQGIASALGKLEPKPDGDTGLYDTYLAAFREMSRNYKADRINAILMLTDGNNDDPNGISLEHLLQTLQTEGSRERPVPIFTIAFGPDIDPAPLEKVAKATGGATYTTKDPTEIGDIFLRAFAQRLKGPESSEDDG</sequence>
<dbReference type="KEGG" id="ngv:CDO52_21400"/>
<dbReference type="SUPFAM" id="SSF53300">
    <property type="entry name" value="vWA-like"/>
    <property type="match status" value="1"/>
</dbReference>
<dbReference type="Pfam" id="PF00092">
    <property type="entry name" value="VWA"/>
    <property type="match status" value="1"/>
</dbReference>
<evidence type="ECO:0000256" key="2">
    <source>
        <dbReference type="SAM" id="Phobius"/>
    </source>
</evidence>
<feature type="compositionally biased region" description="Basic and acidic residues" evidence="1">
    <location>
        <begin position="1"/>
        <end position="22"/>
    </location>
</feature>
<dbReference type="AlphaFoldDB" id="A0A223SA43"/>
<feature type="region of interest" description="Disordered" evidence="1">
    <location>
        <begin position="336"/>
        <end position="361"/>
    </location>
</feature>
<gene>
    <name evidence="4" type="ORF">CDO52_21400</name>
</gene>
<dbReference type="InterPro" id="IPR036465">
    <property type="entry name" value="vWFA_dom_sf"/>
</dbReference>
<proteinExistence type="predicted"/>
<evidence type="ECO:0000259" key="3">
    <source>
        <dbReference type="PROSITE" id="PS50234"/>
    </source>
</evidence>
<dbReference type="Gene3D" id="3.40.50.410">
    <property type="entry name" value="von Willebrand factor, type A domain"/>
    <property type="match status" value="1"/>
</dbReference>
<feature type="transmembrane region" description="Helical" evidence="2">
    <location>
        <begin position="32"/>
        <end position="54"/>
    </location>
</feature>
<dbReference type="InterPro" id="IPR002035">
    <property type="entry name" value="VWF_A"/>
</dbReference>